<keyword evidence="2" id="KW-0698">rRNA processing</keyword>
<dbReference type="InterPro" id="IPR015507">
    <property type="entry name" value="rRNA-MeTfrase_E"/>
</dbReference>
<dbReference type="EnsemblMetazoa" id="G416.2">
    <property type="protein sequence ID" value="G416.2:cds"/>
    <property type="gene ID" value="G416"/>
</dbReference>
<evidence type="ECO:0000259" key="8">
    <source>
        <dbReference type="Pfam" id="PF01728"/>
    </source>
</evidence>
<dbReference type="HAMAP" id="MF_01547">
    <property type="entry name" value="RNA_methyltr_E"/>
    <property type="match status" value="1"/>
</dbReference>
<name>A0A8W8N7E4_MAGGI</name>
<organism evidence="9 10">
    <name type="scientific">Magallana gigas</name>
    <name type="common">Pacific oyster</name>
    <name type="synonym">Crassostrea gigas</name>
    <dbReference type="NCBI Taxonomy" id="29159"/>
    <lineage>
        <taxon>Eukaryota</taxon>
        <taxon>Metazoa</taxon>
        <taxon>Spiralia</taxon>
        <taxon>Lophotrochozoa</taxon>
        <taxon>Mollusca</taxon>
        <taxon>Bivalvia</taxon>
        <taxon>Autobranchia</taxon>
        <taxon>Pteriomorphia</taxon>
        <taxon>Ostreida</taxon>
        <taxon>Ostreoidea</taxon>
        <taxon>Ostreidae</taxon>
        <taxon>Magallana</taxon>
    </lineage>
</organism>
<dbReference type="GO" id="GO:0005739">
    <property type="term" value="C:mitochondrion"/>
    <property type="evidence" value="ECO:0007669"/>
    <property type="project" value="TreeGrafter"/>
</dbReference>
<keyword evidence="4" id="KW-0808">Transferase</keyword>
<evidence type="ECO:0000256" key="1">
    <source>
        <dbReference type="ARBA" id="ARBA00009258"/>
    </source>
</evidence>
<dbReference type="PIRSF" id="PIRSF005461">
    <property type="entry name" value="23S_rRNA_mtase"/>
    <property type="match status" value="1"/>
</dbReference>
<proteinExistence type="inferred from homology"/>
<evidence type="ECO:0000256" key="4">
    <source>
        <dbReference type="ARBA" id="ARBA00022679"/>
    </source>
</evidence>
<evidence type="ECO:0000256" key="6">
    <source>
        <dbReference type="ARBA" id="ARBA00041184"/>
    </source>
</evidence>
<keyword evidence="5 7" id="KW-0949">S-adenosyl-L-methionine</keyword>
<evidence type="ECO:0000313" key="10">
    <source>
        <dbReference type="Proteomes" id="UP000005408"/>
    </source>
</evidence>
<dbReference type="OrthoDB" id="20105at2759"/>
<reference evidence="9" key="1">
    <citation type="submission" date="2022-08" db="UniProtKB">
        <authorList>
            <consortium name="EnsemblMetazoa"/>
        </authorList>
    </citation>
    <scope>IDENTIFICATION</scope>
    <source>
        <strain evidence="9">05x7-T-G4-1.051#20</strain>
    </source>
</reference>
<keyword evidence="3" id="KW-0489">Methyltransferase</keyword>
<evidence type="ECO:0000256" key="5">
    <source>
        <dbReference type="ARBA" id="ARBA00022691"/>
    </source>
</evidence>
<evidence type="ECO:0000256" key="7">
    <source>
        <dbReference type="PIRSR" id="PIRSR005461-1"/>
    </source>
</evidence>
<evidence type="ECO:0000256" key="3">
    <source>
        <dbReference type="ARBA" id="ARBA00022603"/>
    </source>
</evidence>
<dbReference type="PANTHER" id="PTHR10920">
    <property type="entry name" value="RIBOSOMAL RNA METHYLTRANSFERASE"/>
    <property type="match status" value="1"/>
</dbReference>
<comment type="similarity">
    <text evidence="1">Belongs to the class I-like SAM-binding methyltransferase superfamily. RNA methyltransferase RlmE family.</text>
</comment>
<dbReference type="SUPFAM" id="SSF53335">
    <property type="entry name" value="S-adenosyl-L-methionine-dependent methyltransferases"/>
    <property type="match status" value="1"/>
</dbReference>
<dbReference type="Proteomes" id="UP000005408">
    <property type="component" value="Unassembled WGS sequence"/>
</dbReference>
<protein>
    <recommendedName>
        <fullName evidence="6">rRNA methyltransferase 2, mitochondrial</fullName>
    </recommendedName>
</protein>
<feature type="active site" description="Proton acceptor" evidence="7">
    <location>
        <position position="189"/>
    </location>
</feature>
<dbReference type="EnsemblMetazoa" id="G416.1">
    <property type="protein sequence ID" value="G416.1:cds"/>
    <property type="gene ID" value="G416"/>
</dbReference>
<keyword evidence="10" id="KW-1185">Reference proteome</keyword>
<dbReference type="PANTHER" id="PTHR10920:SF18">
    <property type="entry name" value="RRNA METHYLTRANSFERASE 2, MITOCHONDRIAL"/>
    <property type="match status" value="1"/>
</dbReference>
<dbReference type="Gene3D" id="3.40.50.150">
    <property type="entry name" value="Vaccinia Virus protein VP39"/>
    <property type="match status" value="1"/>
</dbReference>
<dbReference type="InterPro" id="IPR050082">
    <property type="entry name" value="RNA_methyltr_RlmE"/>
</dbReference>
<dbReference type="AlphaFoldDB" id="A0A8W8N7E4"/>
<dbReference type="Pfam" id="PF01728">
    <property type="entry name" value="FtsJ"/>
    <property type="match status" value="1"/>
</dbReference>
<evidence type="ECO:0000313" key="9">
    <source>
        <dbReference type="EnsemblMetazoa" id="G416.1:cds"/>
    </source>
</evidence>
<dbReference type="GO" id="GO:0008650">
    <property type="term" value="F:rRNA (uridine-2'-O-)-methyltransferase activity"/>
    <property type="evidence" value="ECO:0007669"/>
    <property type="project" value="TreeGrafter"/>
</dbReference>
<sequence>MNTTFLRSACQFCIKNLGQRQKGTSSHKWIQRQHKDPYVKRAREENWRCRSAFKLLEIDDKHKLFTPGQLVIDIGAAPGSWTQVACRRTNAAGSDAKLPKGKVISIDLLPIVRVPGAQIIDCTDFTSLECQDKIIELSAGKKADVILSDMAPNASGIKTFDGRILVSLVSKVLKFSVNQLAVNGTVLVKLWHGAGCDELEQVMDKLFDSVKLVKPQASRDDSREIYYLCQKFKGLENSEDNNKI</sequence>
<evidence type="ECO:0000256" key="2">
    <source>
        <dbReference type="ARBA" id="ARBA00022552"/>
    </source>
</evidence>
<dbReference type="InterPro" id="IPR002877">
    <property type="entry name" value="RNA_MeTrfase_FtsJ_dom"/>
</dbReference>
<feature type="domain" description="Ribosomal RNA methyltransferase FtsJ" evidence="8">
    <location>
        <begin position="47"/>
        <end position="232"/>
    </location>
</feature>
<accession>A0A8W8N7E4</accession>
<dbReference type="InterPro" id="IPR029063">
    <property type="entry name" value="SAM-dependent_MTases_sf"/>
</dbReference>
<dbReference type="OMA" id="HRQTDHL"/>